<proteinExistence type="predicted"/>
<reference evidence="2" key="1">
    <citation type="submission" date="2023-05" db="EMBL/GenBank/DDBJ databases">
        <title>Nepenthes gracilis genome sequencing.</title>
        <authorList>
            <person name="Fukushima K."/>
        </authorList>
    </citation>
    <scope>NUCLEOTIDE SEQUENCE</scope>
    <source>
        <strain evidence="2">SING2019-196</strain>
    </source>
</reference>
<dbReference type="Proteomes" id="UP001279734">
    <property type="component" value="Unassembled WGS sequence"/>
</dbReference>
<dbReference type="AlphaFoldDB" id="A0AAD3TCR6"/>
<protein>
    <submittedName>
        <fullName evidence="2">Uncharacterized protein</fullName>
    </submittedName>
</protein>
<dbReference type="EMBL" id="BSYO01000031">
    <property type="protein sequence ID" value="GMH26539.1"/>
    <property type="molecule type" value="Genomic_DNA"/>
</dbReference>
<name>A0AAD3TCR6_NEPGR</name>
<feature type="region of interest" description="Disordered" evidence="1">
    <location>
        <begin position="78"/>
        <end position="111"/>
    </location>
</feature>
<gene>
    <name evidence="2" type="ORF">Nepgr_028382</name>
</gene>
<evidence type="ECO:0000313" key="3">
    <source>
        <dbReference type="Proteomes" id="UP001279734"/>
    </source>
</evidence>
<organism evidence="2 3">
    <name type="scientific">Nepenthes gracilis</name>
    <name type="common">Slender pitcher plant</name>
    <dbReference type="NCBI Taxonomy" id="150966"/>
    <lineage>
        <taxon>Eukaryota</taxon>
        <taxon>Viridiplantae</taxon>
        <taxon>Streptophyta</taxon>
        <taxon>Embryophyta</taxon>
        <taxon>Tracheophyta</taxon>
        <taxon>Spermatophyta</taxon>
        <taxon>Magnoliopsida</taxon>
        <taxon>eudicotyledons</taxon>
        <taxon>Gunneridae</taxon>
        <taxon>Pentapetalae</taxon>
        <taxon>Caryophyllales</taxon>
        <taxon>Nepenthaceae</taxon>
        <taxon>Nepenthes</taxon>
    </lineage>
</organism>
<comment type="caution">
    <text evidence="2">The sequence shown here is derived from an EMBL/GenBank/DDBJ whole genome shotgun (WGS) entry which is preliminary data.</text>
</comment>
<accession>A0AAD3TCR6</accession>
<sequence length="163" mass="17408">MSVVVTKEEEMDVSKPARIVGAGELERALESTKDPAAVEEVGTSGRDVDISAAMMLQKSGQTEIVLQPELSIVPPPLAVPDSASPMEEVVRLPDPPGMEEATGRSEPPSVPTFGVASRSAITSFAQGGALPPDELLRRVLEKTEREVAQCTEAEVTMLRREVE</sequence>
<evidence type="ECO:0000256" key="1">
    <source>
        <dbReference type="SAM" id="MobiDB-lite"/>
    </source>
</evidence>
<keyword evidence="3" id="KW-1185">Reference proteome</keyword>
<evidence type="ECO:0000313" key="2">
    <source>
        <dbReference type="EMBL" id="GMH26539.1"/>
    </source>
</evidence>